<name>A0A2P6SDE6_ROSCH</name>
<organism evidence="1 2">
    <name type="scientific">Rosa chinensis</name>
    <name type="common">China rose</name>
    <dbReference type="NCBI Taxonomy" id="74649"/>
    <lineage>
        <taxon>Eukaryota</taxon>
        <taxon>Viridiplantae</taxon>
        <taxon>Streptophyta</taxon>
        <taxon>Embryophyta</taxon>
        <taxon>Tracheophyta</taxon>
        <taxon>Spermatophyta</taxon>
        <taxon>Magnoliopsida</taxon>
        <taxon>eudicotyledons</taxon>
        <taxon>Gunneridae</taxon>
        <taxon>Pentapetalae</taxon>
        <taxon>rosids</taxon>
        <taxon>fabids</taxon>
        <taxon>Rosales</taxon>
        <taxon>Rosaceae</taxon>
        <taxon>Rosoideae</taxon>
        <taxon>Rosoideae incertae sedis</taxon>
        <taxon>Rosa</taxon>
    </lineage>
</organism>
<reference evidence="1 2" key="1">
    <citation type="journal article" date="2018" name="Nat. Genet.">
        <title>The Rosa genome provides new insights in the design of modern roses.</title>
        <authorList>
            <person name="Bendahmane M."/>
        </authorList>
    </citation>
    <scope>NUCLEOTIDE SEQUENCE [LARGE SCALE GENOMIC DNA]</scope>
    <source>
        <strain evidence="2">cv. Old Blush</strain>
    </source>
</reference>
<evidence type="ECO:0000313" key="1">
    <source>
        <dbReference type="EMBL" id="PRQ56697.1"/>
    </source>
</evidence>
<dbReference type="AlphaFoldDB" id="A0A2P6SDE6"/>
<dbReference type="Proteomes" id="UP000238479">
    <property type="component" value="Chromosome 1"/>
</dbReference>
<accession>A0A2P6SDE6</accession>
<keyword evidence="2" id="KW-1185">Reference proteome</keyword>
<evidence type="ECO:0000313" key="2">
    <source>
        <dbReference type="Proteomes" id="UP000238479"/>
    </source>
</evidence>
<sequence length="53" mass="6080">MSVLPLLFSFNYSLPSFYNLLLIQSLPEQSREIMNDGEREGARVCVSLLCTKR</sequence>
<dbReference type="Gramene" id="PRQ56697">
    <property type="protein sequence ID" value="PRQ56697"/>
    <property type="gene ID" value="RchiOBHm_Chr1g0340161"/>
</dbReference>
<protein>
    <submittedName>
        <fullName evidence="1">Uncharacterized protein</fullName>
    </submittedName>
</protein>
<comment type="caution">
    <text evidence="1">The sequence shown here is derived from an EMBL/GenBank/DDBJ whole genome shotgun (WGS) entry which is preliminary data.</text>
</comment>
<proteinExistence type="predicted"/>
<gene>
    <name evidence="1" type="ORF">RchiOBHm_Chr1g0340161</name>
</gene>
<dbReference type="EMBL" id="PDCK01000039">
    <property type="protein sequence ID" value="PRQ56697.1"/>
    <property type="molecule type" value="Genomic_DNA"/>
</dbReference>